<dbReference type="Proteomes" id="UP000078200">
    <property type="component" value="Unassembled WGS sequence"/>
</dbReference>
<sequence length="118" mass="13847">MDLMLAQKQVLFVTIKVSYDFHDCKWKLPLNLFYWFQKKKENISFEKQCDMSPGQGVFCKHTNGVLLHLPMNFAEKHVRICTVNRSPPTTSEQHVVSERVSAFFLFLQFAYKNLTPES</sequence>
<reference evidence="1" key="1">
    <citation type="submission" date="2020-05" db="UniProtKB">
        <authorList>
            <consortium name="EnsemblMetazoa"/>
        </authorList>
    </citation>
    <scope>IDENTIFICATION</scope>
    <source>
        <strain evidence="1">TTRI</strain>
    </source>
</reference>
<proteinExistence type="predicted"/>
<protein>
    <submittedName>
        <fullName evidence="1">Uncharacterized protein</fullName>
    </submittedName>
</protein>
<evidence type="ECO:0000313" key="1">
    <source>
        <dbReference type="EnsemblMetazoa" id="GAUT040405-PA"/>
    </source>
</evidence>
<dbReference type="AlphaFoldDB" id="A0A1A9VL68"/>
<dbReference type="VEuPathDB" id="VectorBase:GAUT040405"/>
<name>A0A1A9VL68_GLOAU</name>
<evidence type="ECO:0000313" key="2">
    <source>
        <dbReference type="Proteomes" id="UP000078200"/>
    </source>
</evidence>
<accession>A0A1A9VL68</accession>
<keyword evidence="2" id="KW-1185">Reference proteome</keyword>
<organism evidence="1 2">
    <name type="scientific">Glossina austeni</name>
    <name type="common">Savannah tsetse fly</name>
    <dbReference type="NCBI Taxonomy" id="7395"/>
    <lineage>
        <taxon>Eukaryota</taxon>
        <taxon>Metazoa</taxon>
        <taxon>Ecdysozoa</taxon>
        <taxon>Arthropoda</taxon>
        <taxon>Hexapoda</taxon>
        <taxon>Insecta</taxon>
        <taxon>Pterygota</taxon>
        <taxon>Neoptera</taxon>
        <taxon>Endopterygota</taxon>
        <taxon>Diptera</taxon>
        <taxon>Brachycera</taxon>
        <taxon>Muscomorpha</taxon>
        <taxon>Hippoboscoidea</taxon>
        <taxon>Glossinidae</taxon>
        <taxon>Glossina</taxon>
    </lineage>
</organism>
<dbReference type="EnsemblMetazoa" id="GAUT040405-RA">
    <property type="protein sequence ID" value="GAUT040405-PA"/>
    <property type="gene ID" value="GAUT040405"/>
</dbReference>